<evidence type="ECO:0000313" key="4">
    <source>
        <dbReference type="Proteomes" id="UP001286313"/>
    </source>
</evidence>
<accession>A0AAE1GDJ3</accession>
<keyword evidence="1" id="KW-0863">Zinc-finger</keyword>
<sequence>MSYYVDMEAAICSCEMGVTGGPCKHQHIVAKHFSITSINVSPRHSPNIRRLFYKIATGKDGELNWFDSLHRPANEELTVGLSQELHYEASSNAESVDELEPNPASSCVVEPYSGIDLSANESQSNASLQEREISQIENTIHEIHRILKLRVKSNPSMFLEPLASFLQGLKNLKTKASIVSALFTFGKYSGASLSCQNHSGKLIVVQPAAVARRKTALGGRRSLGCGRPVKRQRK</sequence>
<gene>
    <name evidence="3" type="ORF">Pcinc_006335</name>
</gene>
<keyword evidence="1" id="KW-0479">Metal-binding</keyword>
<dbReference type="GO" id="GO:0008270">
    <property type="term" value="F:zinc ion binding"/>
    <property type="evidence" value="ECO:0007669"/>
    <property type="project" value="UniProtKB-KW"/>
</dbReference>
<protein>
    <recommendedName>
        <fullName evidence="2">SWIM-type domain-containing protein</fullName>
    </recommendedName>
</protein>
<dbReference type="PROSITE" id="PS50966">
    <property type="entry name" value="ZF_SWIM"/>
    <property type="match status" value="1"/>
</dbReference>
<evidence type="ECO:0000256" key="1">
    <source>
        <dbReference type="PROSITE-ProRule" id="PRU00325"/>
    </source>
</evidence>
<keyword evidence="1" id="KW-0862">Zinc</keyword>
<evidence type="ECO:0000259" key="2">
    <source>
        <dbReference type="PROSITE" id="PS50966"/>
    </source>
</evidence>
<dbReference type="PANTHER" id="PTHR35385:SF2">
    <property type="entry name" value="PROTEIN B, PUTATIVE-RELATED"/>
    <property type="match status" value="1"/>
</dbReference>
<name>A0AAE1GDJ3_PETCI</name>
<organism evidence="3 4">
    <name type="scientific">Petrolisthes cinctipes</name>
    <name type="common">Flat porcelain crab</name>
    <dbReference type="NCBI Taxonomy" id="88211"/>
    <lineage>
        <taxon>Eukaryota</taxon>
        <taxon>Metazoa</taxon>
        <taxon>Ecdysozoa</taxon>
        <taxon>Arthropoda</taxon>
        <taxon>Crustacea</taxon>
        <taxon>Multicrustacea</taxon>
        <taxon>Malacostraca</taxon>
        <taxon>Eumalacostraca</taxon>
        <taxon>Eucarida</taxon>
        <taxon>Decapoda</taxon>
        <taxon>Pleocyemata</taxon>
        <taxon>Anomura</taxon>
        <taxon>Galatheoidea</taxon>
        <taxon>Porcellanidae</taxon>
        <taxon>Petrolisthes</taxon>
    </lineage>
</organism>
<comment type="caution">
    <text evidence="3">The sequence shown here is derived from an EMBL/GenBank/DDBJ whole genome shotgun (WGS) entry which is preliminary data.</text>
</comment>
<dbReference type="Proteomes" id="UP001286313">
    <property type="component" value="Unassembled WGS sequence"/>
</dbReference>
<dbReference type="PANTHER" id="PTHR35385">
    <property type="entry name" value="PROTEIN B, PUTATIVE-RELATED-RELATED"/>
    <property type="match status" value="1"/>
</dbReference>
<dbReference type="InterPro" id="IPR007527">
    <property type="entry name" value="Znf_SWIM"/>
</dbReference>
<evidence type="ECO:0000313" key="3">
    <source>
        <dbReference type="EMBL" id="KAK3889774.1"/>
    </source>
</evidence>
<proteinExistence type="predicted"/>
<reference evidence="3" key="1">
    <citation type="submission" date="2023-10" db="EMBL/GenBank/DDBJ databases">
        <title>Genome assemblies of two species of porcelain crab, Petrolisthes cinctipes and Petrolisthes manimaculis (Anomura: Porcellanidae).</title>
        <authorList>
            <person name="Angst P."/>
        </authorList>
    </citation>
    <scope>NUCLEOTIDE SEQUENCE</scope>
    <source>
        <strain evidence="3">PB745_01</strain>
        <tissue evidence="3">Gill</tissue>
    </source>
</reference>
<feature type="domain" description="SWIM-type" evidence="2">
    <location>
        <begin position="3"/>
        <end position="34"/>
    </location>
</feature>
<dbReference type="EMBL" id="JAWQEG010000464">
    <property type="protein sequence ID" value="KAK3889774.1"/>
    <property type="molecule type" value="Genomic_DNA"/>
</dbReference>
<keyword evidence="4" id="KW-1185">Reference proteome</keyword>
<dbReference type="AlphaFoldDB" id="A0AAE1GDJ3"/>